<sequence length="138" mass="15034">MDKASDPSLFVNDGSFMERFKQLQQEKEKEKKKEALDKSNSGSSTLSASTPKTVIGRTTIESKANGSKRTTQSLSSGKLAFSLKQKSKLTAPPVKFGEDEDEDKDAGNSLDDGPMKRQKLGQPDASDQSLKQVDVAYT</sequence>
<reference evidence="7" key="1">
    <citation type="journal article" date="2018" name="Gigascience">
        <title>Genome assembly of the Pink Ipe (Handroanthus impetiginosus, Bignoniaceae), a highly valued, ecologically keystone Neotropical timber forest tree.</title>
        <authorList>
            <person name="Silva-Junior O.B."/>
            <person name="Grattapaglia D."/>
            <person name="Novaes E."/>
            <person name="Collevatti R.G."/>
        </authorList>
    </citation>
    <scope>NUCLEOTIDE SEQUENCE [LARGE SCALE GENOMIC DNA]</scope>
    <source>
        <strain evidence="7">cv. UFG-1</strain>
    </source>
</reference>
<feature type="compositionally biased region" description="Low complexity" evidence="5">
    <location>
        <begin position="39"/>
        <end position="49"/>
    </location>
</feature>
<dbReference type="InterPro" id="IPR040169">
    <property type="entry name" value="SUGP1/2"/>
</dbReference>
<dbReference type="OrthoDB" id="4822at2759"/>
<evidence type="ECO:0000256" key="5">
    <source>
        <dbReference type="SAM" id="MobiDB-lite"/>
    </source>
</evidence>
<gene>
    <name evidence="6" type="ORF">CDL12_08570</name>
</gene>
<dbReference type="GO" id="GO:0008380">
    <property type="term" value="P:RNA splicing"/>
    <property type="evidence" value="ECO:0007669"/>
    <property type="project" value="UniProtKB-KW"/>
</dbReference>
<dbReference type="STRING" id="429701.A0A2G9HMK4"/>
<evidence type="ECO:0000313" key="7">
    <source>
        <dbReference type="Proteomes" id="UP000231279"/>
    </source>
</evidence>
<keyword evidence="7" id="KW-1185">Reference proteome</keyword>
<name>A0A2G9HMK4_9LAMI</name>
<keyword evidence="4" id="KW-0539">Nucleus</keyword>
<proteinExistence type="predicted"/>
<organism evidence="6 7">
    <name type="scientific">Handroanthus impetiginosus</name>
    <dbReference type="NCBI Taxonomy" id="429701"/>
    <lineage>
        <taxon>Eukaryota</taxon>
        <taxon>Viridiplantae</taxon>
        <taxon>Streptophyta</taxon>
        <taxon>Embryophyta</taxon>
        <taxon>Tracheophyta</taxon>
        <taxon>Spermatophyta</taxon>
        <taxon>Magnoliopsida</taxon>
        <taxon>eudicotyledons</taxon>
        <taxon>Gunneridae</taxon>
        <taxon>Pentapetalae</taxon>
        <taxon>asterids</taxon>
        <taxon>lamiids</taxon>
        <taxon>Lamiales</taxon>
        <taxon>Bignoniaceae</taxon>
        <taxon>Crescentiina</taxon>
        <taxon>Tabebuia alliance</taxon>
        <taxon>Handroanthus</taxon>
    </lineage>
</organism>
<dbReference type="GO" id="GO:0003723">
    <property type="term" value="F:RNA binding"/>
    <property type="evidence" value="ECO:0007669"/>
    <property type="project" value="TreeGrafter"/>
</dbReference>
<feature type="region of interest" description="Disordered" evidence="5">
    <location>
        <begin position="1"/>
        <end position="138"/>
    </location>
</feature>
<evidence type="ECO:0000256" key="3">
    <source>
        <dbReference type="ARBA" id="ARBA00023187"/>
    </source>
</evidence>
<dbReference type="AlphaFoldDB" id="A0A2G9HMK4"/>
<feature type="compositionally biased region" description="Polar residues" evidence="5">
    <location>
        <begin position="59"/>
        <end position="76"/>
    </location>
</feature>
<comment type="subcellular location">
    <subcellularLocation>
        <location evidence="1">Nucleus</location>
    </subcellularLocation>
</comment>
<protein>
    <submittedName>
        <fullName evidence="6">Uncharacterized protein</fullName>
    </submittedName>
</protein>
<evidence type="ECO:0000256" key="2">
    <source>
        <dbReference type="ARBA" id="ARBA00022664"/>
    </source>
</evidence>
<accession>A0A2G9HMK4</accession>
<dbReference type="Proteomes" id="UP000231279">
    <property type="component" value="Unassembled WGS sequence"/>
</dbReference>
<evidence type="ECO:0000313" key="6">
    <source>
        <dbReference type="EMBL" id="PIN18757.1"/>
    </source>
</evidence>
<evidence type="ECO:0000256" key="4">
    <source>
        <dbReference type="ARBA" id="ARBA00023242"/>
    </source>
</evidence>
<dbReference type="GO" id="GO:0006397">
    <property type="term" value="P:mRNA processing"/>
    <property type="evidence" value="ECO:0007669"/>
    <property type="project" value="UniProtKB-KW"/>
</dbReference>
<dbReference type="PANTHER" id="PTHR23340:SF0">
    <property type="entry name" value="SURP AND G-PATCH DOMAIN-CONTAINING PROTEIN 1 ISOFORM X1"/>
    <property type="match status" value="1"/>
</dbReference>
<feature type="compositionally biased region" description="Basic and acidic residues" evidence="5">
    <location>
        <begin position="16"/>
        <end position="37"/>
    </location>
</feature>
<keyword evidence="2" id="KW-0507">mRNA processing</keyword>
<keyword evidence="3" id="KW-0508">mRNA splicing</keyword>
<evidence type="ECO:0000256" key="1">
    <source>
        <dbReference type="ARBA" id="ARBA00004123"/>
    </source>
</evidence>
<dbReference type="PANTHER" id="PTHR23340">
    <property type="entry name" value="ARGININE/SERINE RICH SPLICING FACTOR SF4/14"/>
    <property type="match status" value="1"/>
</dbReference>
<dbReference type="GO" id="GO:0005654">
    <property type="term" value="C:nucleoplasm"/>
    <property type="evidence" value="ECO:0007669"/>
    <property type="project" value="TreeGrafter"/>
</dbReference>
<dbReference type="EMBL" id="NKXS01001403">
    <property type="protein sequence ID" value="PIN18757.1"/>
    <property type="molecule type" value="Genomic_DNA"/>
</dbReference>
<comment type="caution">
    <text evidence="6">The sequence shown here is derived from an EMBL/GenBank/DDBJ whole genome shotgun (WGS) entry which is preliminary data.</text>
</comment>